<proteinExistence type="predicted"/>
<keyword evidence="1" id="KW-0812">Transmembrane</keyword>
<comment type="caution">
    <text evidence="2">The sequence shown here is derived from an EMBL/GenBank/DDBJ whole genome shotgun (WGS) entry which is preliminary data.</text>
</comment>
<organism evidence="2">
    <name type="scientific">marine sediment metagenome</name>
    <dbReference type="NCBI Taxonomy" id="412755"/>
    <lineage>
        <taxon>unclassified sequences</taxon>
        <taxon>metagenomes</taxon>
        <taxon>ecological metagenomes</taxon>
    </lineage>
</organism>
<evidence type="ECO:0000313" key="2">
    <source>
        <dbReference type="EMBL" id="KKM82105.1"/>
    </source>
</evidence>
<evidence type="ECO:0000256" key="1">
    <source>
        <dbReference type="SAM" id="Phobius"/>
    </source>
</evidence>
<dbReference type="EMBL" id="LAZR01007914">
    <property type="protein sequence ID" value="KKM82105.1"/>
    <property type="molecule type" value="Genomic_DNA"/>
</dbReference>
<keyword evidence="1" id="KW-0472">Membrane</keyword>
<accession>A0A0F9MZR6</accession>
<feature type="non-terminal residue" evidence="2">
    <location>
        <position position="1"/>
    </location>
</feature>
<keyword evidence="1" id="KW-1133">Transmembrane helix</keyword>
<protein>
    <submittedName>
        <fullName evidence="2">Uncharacterized protein</fullName>
    </submittedName>
</protein>
<sequence length="29" mass="3127">LLGVDTIDIWTYLLFFGGIIGIVAAVCRS</sequence>
<feature type="transmembrane region" description="Helical" evidence="1">
    <location>
        <begin position="6"/>
        <end position="27"/>
    </location>
</feature>
<reference evidence="2" key="1">
    <citation type="journal article" date="2015" name="Nature">
        <title>Complex archaea that bridge the gap between prokaryotes and eukaryotes.</title>
        <authorList>
            <person name="Spang A."/>
            <person name="Saw J.H."/>
            <person name="Jorgensen S.L."/>
            <person name="Zaremba-Niedzwiedzka K."/>
            <person name="Martijn J."/>
            <person name="Lind A.E."/>
            <person name="van Eijk R."/>
            <person name="Schleper C."/>
            <person name="Guy L."/>
            <person name="Ettema T.J."/>
        </authorList>
    </citation>
    <scope>NUCLEOTIDE SEQUENCE</scope>
</reference>
<dbReference type="AlphaFoldDB" id="A0A0F9MZR6"/>
<name>A0A0F9MZR6_9ZZZZ</name>
<gene>
    <name evidence="2" type="ORF">LCGC14_1322970</name>
</gene>